<proteinExistence type="inferred from homology"/>
<sequence length="371" mass="40416">MNEAFQRDCIEILADKVKRGEMTRRRFAQLAAMLVAGAPLALRAGGAAAQAKQLVFVNWGGDAITAYDKAYGQPFLEEAGITVRQDGSGPTEGAITAQFKSGAPSWDIVDADPFSAITLGKQGMIEEIDYSVVDKNKMRPGFGWDYAASSYFFSYVIAYDSEKYGDNPPKGMADFFDVKAFPGKRSLYKWGSAMWEAALLGDGVAPEKLYPLDLKRAHDKIAAFKENVVAYWGGGSESQSLLLDGEASMALIWSTRASLIEQDSGGRIKFIWDQGLLSPGAMAVIKGNPGGRDAAMKFIASAQDPQKQLVMFDLLRQGPANPAADALIPEEQKRQNPVDPANMSKQIPLNMEWYAEHYGPALNEFTKIVSA</sequence>
<feature type="region of interest" description="Disordered" evidence="6">
    <location>
        <begin position="323"/>
        <end position="342"/>
    </location>
</feature>
<name>A0A508X7P6_9HYPH</name>
<evidence type="ECO:0000256" key="6">
    <source>
        <dbReference type="SAM" id="MobiDB-lite"/>
    </source>
</evidence>
<dbReference type="Gene3D" id="3.40.190.10">
    <property type="entry name" value="Periplasmic binding protein-like II"/>
    <property type="match status" value="2"/>
</dbReference>
<gene>
    <name evidence="7" type="ORF">EMEDMD4_90212</name>
</gene>
<dbReference type="GO" id="GO:0015888">
    <property type="term" value="P:thiamine transport"/>
    <property type="evidence" value="ECO:0007669"/>
    <property type="project" value="TreeGrafter"/>
</dbReference>
<dbReference type="CDD" id="cd13589">
    <property type="entry name" value="PBP2_polyamine_RpCGA009"/>
    <property type="match status" value="1"/>
</dbReference>
<dbReference type="SUPFAM" id="SSF53850">
    <property type="entry name" value="Periplasmic binding protein-like II"/>
    <property type="match status" value="1"/>
</dbReference>
<dbReference type="InterPro" id="IPR006059">
    <property type="entry name" value="SBP"/>
</dbReference>
<dbReference type="EMBL" id="CABFNB010000161">
    <property type="protein sequence ID" value="VTZ65720.1"/>
    <property type="molecule type" value="Genomic_DNA"/>
</dbReference>
<accession>A0A508X7P6</accession>
<comment type="subcellular location">
    <subcellularLocation>
        <location evidence="1">Periplasm</location>
    </subcellularLocation>
</comment>
<keyword evidence="5" id="KW-0574">Periplasm</keyword>
<reference evidence="7" key="1">
    <citation type="submission" date="2019-06" db="EMBL/GenBank/DDBJ databases">
        <authorList>
            <person name="Le Quere A."/>
            <person name="Colella S."/>
        </authorList>
    </citation>
    <scope>NUCLEOTIDE SEQUENCE</scope>
    <source>
        <strain evidence="7">EmedicaeMD41</strain>
    </source>
</reference>
<dbReference type="Proteomes" id="UP000507954">
    <property type="component" value="Unassembled WGS sequence"/>
</dbReference>
<dbReference type="GO" id="GO:0030975">
    <property type="term" value="F:thiamine binding"/>
    <property type="evidence" value="ECO:0007669"/>
    <property type="project" value="TreeGrafter"/>
</dbReference>
<comment type="similarity">
    <text evidence="2">Belongs to the bacterial solute-binding protein 1 family.</text>
</comment>
<dbReference type="InterPro" id="IPR006311">
    <property type="entry name" value="TAT_signal"/>
</dbReference>
<dbReference type="GO" id="GO:0030976">
    <property type="term" value="F:thiamine pyrophosphate binding"/>
    <property type="evidence" value="ECO:0007669"/>
    <property type="project" value="TreeGrafter"/>
</dbReference>
<evidence type="ECO:0000256" key="3">
    <source>
        <dbReference type="ARBA" id="ARBA00022448"/>
    </source>
</evidence>
<evidence type="ECO:0000256" key="2">
    <source>
        <dbReference type="ARBA" id="ARBA00008520"/>
    </source>
</evidence>
<dbReference type="PROSITE" id="PS51318">
    <property type="entry name" value="TAT"/>
    <property type="match status" value="1"/>
</dbReference>
<protein>
    <submittedName>
        <fullName evidence="7">ABC transporter, binding protein</fullName>
    </submittedName>
</protein>
<dbReference type="PANTHER" id="PTHR30006:SF3">
    <property type="entry name" value="THIAMINE-BINDING PERIPLASMIC PROTEIN"/>
    <property type="match status" value="1"/>
</dbReference>
<dbReference type="GO" id="GO:0030288">
    <property type="term" value="C:outer membrane-bounded periplasmic space"/>
    <property type="evidence" value="ECO:0007669"/>
    <property type="project" value="TreeGrafter"/>
</dbReference>
<evidence type="ECO:0000256" key="5">
    <source>
        <dbReference type="ARBA" id="ARBA00022764"/>
    </source>
</evidence>
<keyword evidence="3" id="KW-0813">Transport</keyword>
<dbReference type="RefSeq" id="WP_018012795.1">
    <property type="nucleotide sequence ID" value="NZ_CABFNB010000161.1"/>
</dbReference>
<dbReference type="AlphaFoldDB" id="A0A508X7P6"/>
<dbReference type="PANTHER" id="PTHR30006">
    <property type="entry name" value="THIAMINE-BINDING PERIPLASMIC PROTEIN-RELATED"/>
    <property type="match status" value="1"/>
</dbReference>
<evidence type="ECO:0000313" key="7">
    <source>
        <dbReference type="EMBL" id="VTZ65720.1"/>
    </source>
</evidence>
<evidence type="ECO:0000256" key="1">
    <source>
        <dbReference type="ARBA" id="ARBA00004418"/>
    </source>
</evidence>
<evidence type="ECO:0000256" key="4">
    <source>
        <dbReference type="ARBA" id="ARBA00022729"/>
    </source>
</evidence>
<keyword evidence="4" id="KW-0732">Signal</keyword>
<dbReference type="Pfam" id="PF13416">
    <property type="entry name" value="SBP_bac_8"/>
    <property type="match status" value="1"/>
</dbReference>
<organism evidence="7">
    <name type="scientific">Sinorhizobium medicae</name>
    <dbReference type="NCBI Taxonomy" id="110321"/>
    <lineage>
        <taxon>Bacteria</taxon>
        <taxon>Pseudomonadati</taxon>
        <taxon>Pseudomonadota</taxon>
        <taxon>Alphaproteobacteria</taxon>
        <taxon>Hyphomicrobiales</taxon>
        <taxon>Rhizobiaceae</taxon>
        <taxon>Sinorhizobium/Ensifer group</taxon>
        <taxon>Sinorhizobium</taxon>
    </lineage>
</organism>